<dbReference type="InterPro" id="IPR032091">
    <property type="entry name" value="Malt_amylase-like_C"/>
</dbReference>
<dbReference type="GO" id="GO:0046872">
    <property type="term" value="F:metal ion binding"/>
    <property type="evidence" value="ECO:0007669"/>
    <property type="project" value="UniProtKB-KW"/>
</dbReference>
<dbReference type="KEGG" id="lfc:LFE_1035"/>
<dbReference type="InterPro" id="IPR045857">
    <property type="entry name" value="O16G_dom_2"/>
</dbReference>
<dbReference type="Gene3D" id="3.90.400.10">
    <property type="entry name" value="Oligo-1,6-glucosidase, Domain 2"/>
    <property type="match status" value="1"/>
</dbReference>
<evidence type="ECO:0000256" key="1">
    <source>
        <dbReference type="ARBA" id="ARBA00001595"/>
    </source>
</evidence>
<dbReference type="Gene3D" id="3.20.20.80">
    <property type="entry name" value="Glycosidases"/>
    <property type="match status" value="1"/>
</dbReference>
<dbReference type="SUPFAM" id="SSF51445">
    <property type="entry name" value="(Trans)glycosidases"/>
    <property type="match status" value="1"/>
</dbReference>
<evidence type="ECO:0000256" key="5">
    <source>
        <dbReference type="ARBA" id="ARBA00022837"/>
    </source>
</evidence>
<keyword evidence="11" id="KW-1185">Reference proteome</keyword>
<dbReference type="EMBL" id="AP012342">
    <property type="protein sequence ID" value="BAM06738.1"/>
    <property type="molecule type" value="Genomic_DNA"/>
</dbReference>
<accession>I0IN89</accession>
<dbReference type="InterPro" id="IPR012810">
    <property type="entry name" value="TreS/a-amylase_N"/>
</dbReference>
<dbReference type="Pfam" id="PF00128">
    <property type="entry name" value="Alpha-amylase"/>
    <property type="match status" value="1"/>
</dbReference>
<dbReference type="GO" id="GO:0047471">
    <property type="term" value="F:maltose alpha-D-glucosyltransferase activity"/>
    <property type="evidence" value="ECO:0007669"/>
    <property type="project" value="UniProtKB-EC"/>
</dbReference>
<keyword evidence="6" id="KW-0413">Isomerase</keyword>
<evidence type="ECO:0000313" key="10">
    <source>
        <dbReference type="EMBL" id="BAM06738.1"/>
    </source>
</evidence>
<evidence type="ECO:0000259" key="9">
    <source>
        <dbReference type="SMART" id="SM00642"/>
    </source>
</evidence>
<dbReference type="NCBIfam" id="TIGR02456">
    <property type="entry name" value="treS_nterm"/>
    <property type="match status" value="1"/>
</dbReference>
<sequence length="570" mass="66168">MNENTADSLWYKDAIIYEIPVKSFFDSNNDGVGDLKGLTQKLDYIQSLGVTVIWLLPITDSPLRDDGYDIRDYYTIHPSYGTMKDFETFLSEAHIRGIRVIAEMVLNHTSDTHPWFVSARSSRNSPFRDYYVWSDTVERYRETRIIFGDSEKSNWTWEPKTHQYYWHRFFYHQPDLNFDNPKVQEEMLNVVKFWFSLGVDGLRADAVPYLYEREGTSCENLPETHSFLKKIRSEVDRLFPGRMLLAEANQWPQDVLHYFGNEDEFQMAYHFPLMPRLFIAIAQGNRKPIVDILAQTPPIPNSCQWAIFLRNHDELTLEMVSDQERDYLWSTYASDHRMRLNIGIRRRLSPLMSNDRRKIDLMQSLLLTLPGTPILYYGDEIGMGDNIHLGDRNGVRTPMQWSSDRNGGFSQGDPSSLFSPPIQNPVYGFQVVNVEVQSRYPTSPLNMLRQMISVRQSVQIFGRGTMTVLSPKNQKVMAYLREFGGEVVLVVNNLSDSTESVTIDLSAYAGWTPFEMFSQTAFPEISRSPYHFSLSPYGFFWLKLVPAGKKEKKRQSRSVELPKSSVSRRK</sequence>
<dbReference type="RefSeq" id="WP_014449229.1">
    <property type="nucleotide sequence ID" value="NC_017094.1"/>
</dbReference>
<dbReference type="AlphaFoldDB" id="I0IN89"/>
<comment type="catalytic activity">
    <reaction evidence="1">
        <text>D-maltose = alpha,alpha-trehalose</text>
        <dbReference type="Rhea" id="RHEA:15145"/>
        <dbReference type="ChEBI" id="CHEBI:16551"/>
        <dbReference type="ChEBI" id="CHEBI:17306"/>
        <dbReference type="EC" id="5.4.99.16"/>
    </reaction>
</comment>
<dbReference type="CDD" id="cd11334">
    <property type="entry name" value="AmyAc_TreS"/>
    <property type="match status" value="1"/>
</dbReference>
<evidence type="ECO:0000256" key="6">
    <source>
        <dbReference type="ARBA" id="ARBA00023235"/>
    </source>
</evidence>
<gene>
    <name evidence="10" type="ordered locus">LFE_1035</name>
</gene>
<feature type="domain" description="Glycosyl hydrolase family 13 catalytic" evidence="9">
    <location>
        <begin position="18"/>
        <end position="416"/>
    </location>
</feature>
<dbReference type="EC" id="5.4.99.16" evidence="3"/>
<organism evidence="10 11">
    <name type="scientific">Leptospirillum ferrooxidans (strain C2-3)</name>
    <dbReference type="NCBI Taxonomy" id="1162668"/>
    <lineage>
        <taxon>Bacteria</taxon>
        <taxon>Pseudomonadati</taxon>
        <taxon>Nitrospirota</taxon>
        <taxon>Nitrospiria</taxon>
        <taxon>Nitrospirales</taxon>
        <taxon>Nitrospiraceae</taxon>
        <taxon>Leptospirillum</taxon>
    </lineage>
</organism>
<dbReference type="Gene3D" id="2.60.40.1180">
    <property type="entry name" value="Golgi alpha-mannosidase II"/>
    <property type="match status" value="1"/>
</dbReference>
<dbReference type="SMART" id="SM00642">
    <property type="entry name" value="Aamy"/>
    <property type="match status" value="1"/>
</dbReference>
<dbReference type="SUPFAM" id="SSF51011">
    <property type="entry name" value="Glycosyl hydrolase domain"/>
    <property type="match status" value="1"/>
</dbReference>
<evidence type="ECO:0000256" key="7">
    <source>
        <dbReference type="ARBA" id="ARBA00031378"/>
    </source>
</evidence>
<evidence type="ECO:0000256" key="3">
    <source>
        <dbReference type="ARBA" id="ARBA00012619"/>
    </source>
</evidence>
<dbReference type="InterPro" id="IPR013780">
    <property type="entry name" value="Glyco_hydro_b"/>
</dbReference>
<name>I0IN89_LEPFC</name>
<dbReference type="Proteomes" id="UP000007382">
    <property type="component" value="Chromosome"/>
</dbReference>
<dbReference type="FunFam" id="3.20.20.80:FF:000055">
    <property type="entry name" value="Trehalose synthase"/>
    <property type="match status" value="1"/>
</dbReference>
<comment type="similarity">
    <text evidence="2">Belongs to the glycosyl hydrolase 13 family. TreS subfamily.</text>
</comment>
<keyword evidence="4" id="KW-0479">Metal-binding</keyword>
<dbReference type="Pfam" id="PF16657">
    <property type="entry name" value="Malt_amylase_C"/>
    <property type="match status" value="1"/>
</dbReference>
<reference evidence="10 11" key="1">
    <citation type="journal article" date="2012" name="J. Bacteriol.">
        <title>Complete Genome Sequence of Leptospirillum ferrooxidans Strain C2-3, Isolated from a Fresh Volcanic Ash Deposit on the Island of Miyake, Japan.</title>
        <authorList>
            <person name="Fujimura R."/>
            <person name="Sato Y."/>
            <person name="Nishizawa T."/>
            <person name="Oshima K."/>
            <person name="Kim S.-W."/>
            <person name="Hattori M."/>
            <person name="Kamijo T."/>
            <person name="Ohta H."/>
        </authorList>
    </citation>
    <scope>NUCLEOTIDE SEQUENCE [LARGE SCALE GENOMIC DNA]</scope>
    <source>
        <strain evidence="10 11">C2-3</strain>
    </source>
</reference>
<protein>
    <recommendedName>
        <fullName evidence="3">maltose alpha-D-glucosyltransferase</fullName>
        <ecNumber evidence="3">5.4.99.16</ecNumber>
    </recommendedName>
    <alternativeName>
        <fullName evidence="7">Maltose alpha-D-glucosyltransferase</fullName>
    </alternativeName>
</protein>
<evidence type="ECO:0000256" key="4">
    <source>
        <dbReference type="ARBA" id="ARBA00022723"/>
    </source>
</evidence>
<keyword evidence="5" id="KW-0106">Calcium</keyword>
<dbReference type="PANTHER" id="PTHR10357:SF219">
    <property type="entry name" value="MALTOSE ALPHA-D-GLUCOSYLTRANSFERASE"/>
    <property type="match status" value="1"/>
</dbReference>
<feature type="region of interest" description="Disordered" evidence="8">
    <location>
        <begin position="549"/>
        <end position="570"/>
    </location>
</feature>
<evidence type="ECO:0000256" key="8">
    <source>
        <dbReference type="SAM" id="MobiDB-lite"/>
    </source>
</evidence>
<dbReference type="GO" id="GO:0005975">
    <property type="term" value="P:carbohydrate metabolic process"/>
    <property type="evidence" value="ECO:0007669"/>
    <property type="project" value="InterPro"/>
</dbReference>
<dbReference type="eggNOG" id="COG0366">
    <property type="taxonomic scope" value="Bacteria"/>
</dbReference>
<dbReference type="InterPro" id="IPR017853">
    <property type="entry name" value="GH"/>
</dbReference>
<evidence type="ECO:0000313" key="11">
    <source>
        <dbReference type="Proteomes" id="UP000007382"/>
    </source>
</evidence>
<reference evidence="11" key="2">
    <citation type="submission" date="2012-03" db="EMBL/GenBank/DDBJ databases">
        <title>The complete genome sequence of the pioneer microbe on fresh volcanic deposit, Leptospirillum ferrooxidans strain C2-3.</title>
        <authorList>
            <person name="Fujimura R."/>
            <person name="Sato Y."/>
            <person name="Nishizawa T."/>
            <person name="Nanba K."/>
            <person name="Oshima K."/>
            <person name="Hattori M."/>
            <person name="Kamijo T."/>
            <person name="Ohta H."/>
        </authorList>
    </citation>
    <scope>NUCLEOTIDE SEQUENCE [LARGE SCALE GENOMIC DNA]</scope>
    <source>
        <strain evidence="11">C2-3</strain>
    </source>
</reference>
<proteinExistence type="inferred from homology"/>
<dbReference type="PATRIC" id="fig|1162668.3.peg.1203"/>
<dbReference type="HOGENOM" id="CLU_006462_2_1_0"/>
<dbReference type="PANTHER" id="PTHR10357">
    <property type="entry name" value="ALPHA-AMYLASE FAMILY MEMBER"/>
    <property type="match status" value="1"/>
</dbReference>
<dbReference type="InterPro" id="IPR006047">
    <property type="entry name" value="GH13_cat_dom"/>
</dbReference>
<evidence type="ECO:0000256" key="2">
    <source>
        <dbReference type="ARBA" id="ARBA00005496"/>
    </source>
</evidence>
<dbReference type="STRING" id="1162668.LFE_1035"/>